<dbReference type="PANTHER" id="PTHR10704">
    <property type="entry name" value="CARBOHYDRATE SULFOTRANSFERASE"/>
    <property type="match status" value="1"/>
</dbReference>
<dbReference type="SUPFAM" id="SSF52540">
    <property type="entry name" value="P-loop containing nucleoside triphosphate hydrolases"/>
    <property type="match status" value="1"/>
</dbReference>
<dbReference type="EMBL" id="CAKKLH010000327">
    <property type="protein sequence ID" value="CAH0112550.1"/>
    <property type="molecule type" value="Genomic_DNA"/>
</dbReference>
<dbReference type="OrthoDB" id="6138663at2759"/>
<name>A0A8J2S881_9CRUS</name>
<dbReference type="PANTHER" id="PTHR10704:SF44">
    <property type="entry name" value="LD35051P-RELATED"/>
    <property type="match status" value="1"/>
</dbReference>
<reference evidence="2" key="1">
    <citation type="submission" date="2021-11" db="EMBL/GenBank/DDBJ databases">
        <authorList>
            <person name="Schell T."/>
        </authorList>
    </citation>
    <scope>NUCLEOTIDE SEQUENCE</scope>
    <source>
        <strain evidence="2">M5</strain>
    </source>
</reference>
<sequence length="473" mass="53887">MKSAAKYSIVICGFLIVLTLLVVVGRHSSWNASVNLFKENETTHQADAEDSFNFGISQGVRAIRIEQAMAERKIPPLLNPPLIDVDNNETLIPAMKRILIVSTWRTGSSFLGELIQSVPGVFYSYEPLHFFDRHHGSKEDLIRSIFQCTFPSDYLRHISGLTEGGQDFMRRNRRVWEACNHDPSLCHRSEFVRRLCTYFPIQLIKVVRLRVRELAGIMKEGDDLKWKIVYLARDPRGVMASRANLTWCKPDPACGDVHRLCADVKEDAELMKQLQTQFPDRFYLLKFEDLTSNVETETENLFRFLGLPVTVPVKVFLSTHTGSSPSATINKLADLRKNDPFSTSRQSKSVANEWRTKLTNAEVTAITNVCNAVLKMLEYNVGGIYPDHTFCLTDIFMERSLRESLSQRNPYPPITCIKLRAFRHFSPSPQKDRSDLVDRLSSVELQDSRIVETLPRSCSREGASPCQTKAMPH</sequence>
<evidence type="ECO:0000313" key="2">
    <source>
        <dbReference type="EMBL" id="CAH0112550.1"/>
    </source>
</evidence>
<keyword evidence="3" id="KW-1185">Reference proteome</keyword>
<protein>
    <recommendedName>
        <fullName evidence="1">Sulfotransferase domain-containing protein</fullName>
    </recommendedName>
</protein>
<dbReference type="Gene3D" id="3.40.50.300">
    <property type="entry name" value="P-loop containing nucleotide triphosphate hydrolases"/>
    <property type="match status" value="1"/>
</dbReference>
<dbReference type="AlphaFoldDB" id="A0A8J2S881"/>
<evidence type="ECO:0000313" key="3">
    <source>
        <dbReference type="Proteomes" id="UP000789390"/>
    </source>
</evidence>
<dbReference type="InterPro" id="IPR027417">
    <property type="entry name" value="P-loop_NTPase"/>
</dbReference>
<feature type="domain" description="Sulfotransferase" evidence="1">
    <location>
        <begin position="97"/>
        <end position="375"/>
    </location>
</feature>
<comment type="caution">
    <text evidence="2">The sequence shown here is derived from an EMBL/GenBank/DDBJ whole genome shotgun (WGS) entry which is preliminary data.</text>
</comment>
<dbReference type="Pfam" id="PF00685">
    <property type="entry name" value="Sulfotransfer_1"/>
    <property type="match status" value="1"/>
</dbReference>
<evidence type="ECO:0000259" key="1">
    <source>
        <dbReference type="Pfam" id="PF00685"/>
    </source>
</evidence>
<dbReference type="InterPro" id="IPR000863">
    <property type="entry name" value="Sulfotransferase_dom"/>
</dbReference>
<dbReference type="GO" id="GO:0006790">
    <property type="term" value="P:sulfur compound metabolic process"/>
    <property type="evidence" value="ECO:0007669"/>
    <property type="project" value="TreeGrafter"/>
</dbReference>
<proteinExistence type="predicted"/>
<dbReference type="GO" id="GO:0006044">
    <property type="term" value="P:N-acetylglucosamine metabolic process"/>
    <property type="evidence" value="ECO:0007669"/>
    <property type="project" value="TreeGrafter"/>
</dbReference>
<dbReference type="GO" id="GO:0001517">
    <property type="term" value="F:N-acetylglucosamine 6-O-sulfotransferase activity"/>
    <property type="evidence" value="ECO:0007669"/>
    <property type="project" value="TreeGrafter"/>
</dbReference>
<dbReference type="InterPro" id="IPR051135">
    <property type="entry name" value="Gal/GlcNAc/GalNAc_ST"/>
</dbReference>
<dbReference type="FunFam" id="3.40.50.300:FF:004300">
    <property type="entry name" value="Sulfotransferase"/>
    <property type="match status" value="1"/>
</dbReference>
<gene>
    <name evidence="2" type="ORF">DGAL_LOCUS16283</name>
</gene>
<organism evidence="2 3">
    <name type="scientific">Daphnia galeata</name>
    <dbReference type="NCBI Taxonomy" id="27404"/>
    <lineage>
        <taxon>Eukaryota</taxon>
        <taxon>Metazoa</taxon>
        <taxon>Ecdysozoa</taxon>
        <taxon>Arthropoda</taxon>
        <taxon>Crustacea</taxon>
        <taxon>Branchiopoda</taxon>
        <taxon>Diplostraca</taxon>
        <taxon>Cladocera</taxon>
        <taxon>Anomopoda</taxon>
        <taxon>Daphniidae</taxon>
        <taxon>Daphnia</taxon>
    </lineage>
</organism>
<accession>A0A8J2S881</accession>
<dbReference type="Proteomes" id="UP000789390">
    <property type="component" value="Unassembled WGS sequence"/>
</dbReference>